<dbReference type="Gene3D" id="1.10.10.1200">
    <property type="entry name" value="MAGE homology domain, winged helix WH1 motif"/>
    <property type="match status" value="1"/>
</dbReference>
<evidence type="ECO:0000259" key="2">
    <source>
        <dbReference type="SMART" id="SM01373"/>
    </source>
</evidence>
<feature type="region of interest" description="Disordered" evidence="1">
    <location>
        <begin position="199"/>
        <end position="229"/>
    </location>
</feature>
<dbReference type="GO" id="GO:0005634">
    <property type="term" value="C:nucleus"/>
    <property type="evidence" value="ECO:0007669"/>
    <property type="project" value="TreeGrafter"/>
</dbReference>
<proteinExistence type="predicted"/>
<dbReference type="SMART" id="SM01373">
    <property type="entry name" value="MAGE"/>
    <property type="match status" value="1"/>
</dbReference>
<accession>A0A7S3Q173</accession>
<protein>
    <recommendedName>
        <fullName evidence="2">MAGE domain-containing protein</fullName>
    </recommendedName>
</protein>
<dbReference type="InterPro" id="IPR002190">
    <property type="entry name" value="MHD_dom"/>
</dbReference>
<dbReference type="EMBL" id="HBIO01008674">
    <property type="protein sequence ID" value="CAE0461799.1"/>
    <property type="molecule type" value="Transcribed_RNA"/>
</dbReference>
<dbReference type="PANTHER" id="PTHR11736:SF14">
    <property type="entry name" value="NSE3 HOMOLOG, SMC5-SMC6 COMPLEX COMPONENT"/>
    <property type="match status" value="1"/>
</dbReference>
<evidence type="ECO:0000256" key="1">
    <source>
        <dbReference type="SAM" id="MobiDB-lite"/>
    </source>
</evidence>
<reference evidence="3" key="1">
    <citation type="submission" date="2021-01" db="EMBL/GenBank/DDBJ databases">
        <authorList>
            <person name="Corre E."/>
            <person name="Pelletier E."/>
            <person name="Niang G."/>
            <person name="Scheremetjew M."/>
            <person name="Finn R."/>
            <person name="Kale V."/>
            <person name="Holt S."/>
            <person name="Cochrane G."/>
            <person name="Meng A."/>
            <person name="Brown T."/>
            <person name="Cohen L."/>
        </authorList>
    </citation>
    <scope>NUCLEOTIDE SEQUENCE</scope>
    <source>
        <strain evidence="3">MM31A-1</strain>
    </source>
</reference>
<dbReference type="Pfam" id="PF01454">
    <property type="entry name" value="MAGE"/>
    <property type="match status" value="2"/>
</dbReference>
<name>A0A7S3Q173_9STRA</name>
<evidence type="ECO:0000313" key="3">
    <source>
        <dbReference type="EMBL" id="CAE0461799.1"/>
    </source>
</evidence>
<feature type="compositionally biased region" description="Polar residues" evidence="1">
    <location>
        <begin position="1"/>
        <end position="15"/>
    </location>
</feature>
<feature type="domain" description="MAGE" evidence="2">
    <location>
        <begin position="49"/>
        <end position="292"/>
    </location>
</feature>
<dbReference type="AlphaFoldDB" id="A0A7S3Q173"/>
<dbReference type="InterPro" id="IPR041899">
    <property type="entry name" value="MAGE_WH2"/>
</dbReference>
<dbReference type="InterPro" id="IPR041898">
    <property type="entry name" value="MAGE_WH1"/>
</dbReference>
<dbReference type="InterPro" id="IPR037445">
    <property type="entry name" value="MAGE"/>
</dbReference>
<dbReference type="PANTHER" id="PTHR11736">
    <property type="entry name" value="MELANOMA-ASSOCIATED ANTIGEN MAGE ANTIGEN"/>
    <property type="match status" value="1"/>
</dbReference>
<organism evidence="3">
    <name type="scientific">Chaetoceros debilis</name>
    <dbReference type="NCBI Taxonomy" id="122233"/>
    <lineage>
        <taxon>Eukaryota</taxon>
        <taxon>Sar</taxon>
        <taxon>Stramenopiles</taxon>
        <taxon>Ochrophyta</taxon>
        <taxon>Bacillariophyta</taxon>
        <taxon>Coscinodiscophyceae</taxon>
        <taxon>Chaetocerotophycidae</taxon>
        <taxon>Chaetocerotales</taxon>
        <taxon>Chaetocerotaceae</taxon>
        <taxon>Chaetoceros</taxon>
    </lineage>
</organism>
<dbReference type="Gene3D" id="1.10.10.1210">
    <property type="entry name" value="MAGE homology domain, winged helix WH2 motif"/>
    <property type="match status" value="1"/>
</dbReference>
<sequence length="324" mass="36047">MSQMDIPASTFSFSQMEPEASQAPPEARASEKSNLENLGTTKEKVVTDLSRLVLFKAMSGETIDRTKLMKEAFPPESNPTLKDARVINAALNEVTERLKHVIGLDIKTTPNEILENKGMPKKFKERLYVVNSVKDDGVGTHSRELHSVHNESAIEKGLLMLILAFIYCKGEVKDHMRWISAPVLFRLLHSVDENIPAEPASATTITKSGKKRESTSGSGRNSIGAFASPSAAQGASMKFTPNVDEALEKFSQMDYLAKKKLELDGSQTQQDDTIYLYAMGPRAYLEIGRKQVLYYCAQVLEQEPDESMLAELKEDESEHDNDTQ</sequence>
<feature type="region of interest" description="Disordered" evidence="1">
    <location>
        <begin position="1"/>
        <end position="39"/>
    </location>
</feature>
<gene>
    <name evidence="3" type="ORF">CDEB00056_LOCUS6640</name>
</gene>